<sequence length="335" mass="37231">MSDGLYDRTVTRLTTAEPIVVAPGCVVCGGSRARPVFRIEGLASPLVICEECGTGFLHPLPSVQEIAEFYPPGYYGADGQKFHSLVEAAVRIVASRHVRFLARRVPAGGRVLDVGCGRGTALAALAGRGLEVHGMEISAAAAEGTDPRVRMHIAPRLEDVGLPANEFDLVMVWHVLEHLPQPAETLLEIHRLLKPGGRVVVAVPNFSSWQARWAGPDWFHLDPPRHLYHFPLAGLKRLLRRCGYDLEGEYHFSLRQNPFGWVQSWLNRYDRGPRNALYELLQRRSGTASLREPRRERWRLWSAFLLGMPVGLILELAATALRSGATVHVVARARK</sequence>
<organism evidence="1">
    <name type="scientific">Schlesneria paludicola</name>
    <dbReference type="NCBI Taxonomy" id="360056"/>
    <lineage>
        <taxon>Bacteria</taxon>
        <taxon>Pseudomonadati</taxon>
        <taxon>Planctomycetota</taxon>
        <taxon>Planctomycetia</taxon>
        <taxon>Planctomycetales</taxon>
        <taxon>Planctomycetaceae</taxon>
        <taxon>Schlesneria</taxon>
    </lineage>
</organism>
<name>A0A7C4QP69_9PLAN</name>
<protein>
    <submittedName>
        <fullName evidence="1">Class I SAM-dependent methyltransferase</fullName>
    </submittedName>
</protein>
<comment type="caution">
    <text evidence="1">The sequence shown here is derived from an EMBL/GenBank/DDBJ whole genome shotgun (WGS) entry which is preliminary data.</text>
</comment>
<evidence type="ECO:0000313" key="1">
    <source>
        <dbReference type="EMBL" id="HGT40047.1"/>
    </source>
</evidence>
<dbReference type="CDD" id="cd02440">
    <property type="entry name" value="AdoMet_MTases"/>
    <property type="match status" value="1"/>
</dbReference>
<dbReference type="InterPro" id="IPR029063">
    <property type="entry name" value="SAM-dependent_MTases_sf"/>
</dbReference>
<reference evidence="1" key="1">
    <citation type="journal article" date="2020" name="mSystems">
        <title>Genome- and Community-Level Interaction Insights into Carbon Utilization and Element Cycling Functions of Hydrothermarchaeota in Hydrothermal Sediment.</title>
        <authorList>
            <person name="Zhou Z."/>
            <person name="Liu Y."/>
            <person name="Xu W."/>
            <person name="Pan J."/>
            <person name="Luo Z.H."/>
            <person name="Li M."/>
        </authorList>
    </citation>
    <scope>NUCLEOTIDE SEQUENCE [LARGE SCALE GENOMIC DNA]</scope>
    <source>
        <strain evidence="1">SpSt-508</strain>
    </source>
</reference>
<dbReference type="PANTHER" id="PTHR43861">
    <property type="entry name" value="TRANS-ACONITATE 2-METHYLTRANSFERASE-RELATED"/>
    <property type="match status" value="1"/>
</dbReference>
<dbReference type="Pfam" id="PF13489">
    <property type="entry name" value="Methyltransf_23"/>
    <property type="match status" value="1"/>
</dbReference>
<dbReference type="GO" id="GO:0032259">
    <property type="term" value="P:methylation"/>
    <property type="evidence" value="ECO:0007669"/>
    <property type="project" value="UniProtKB-KW"/>
</dbReference>
<keyword evidence="1" id="KW-0808">Transferase</keyword>
<keyword evidence="1" id="KW-0489">Methyltransferase</keyword>
<dbReference type="GO" id="GO:0008168">
    <property type="term" value="F:methyltransferase activity"/>
    <property type="evidence" value="ECO:0007669"/>
    <property type="project" value="UniProtKB-KW"/>
</dbReference>
<dbReference type="AlphaFoldDB" id="A0A7C4QP69"/>
<dbReference type="PANTHER" id="PTHR43861:SF6">
    <property type="entry name" value="METHYLTRANSFERASE TYPE 11"/>
    <property type="match status" value="1"/>
</dbReference>
<proteinExistence type="predicted"/>
<gene>
    <name evidence="1" type="ORF">ENS64_12420</name>
</gene>
<dbReference type="SUPFAM" id="SSF53335">
    <property type="entry name" value="S-adenosyl-L-methionine-dependent methyltransferases"/>
    <property type="match status" value="1"/>
</dbReference>
<dbReference type="EMBL" id="DSVQ01000016">
    <property type="protein sequence ID" value="HGT40047.1"/>
    <property type="molecule type" value="Genomic_DNA"/>
</dbReference>
<accession>A0A7C4QP69</accession>
<dbReference type="Gene3D" id="3.40.50.150">
    <property type="entry name" value="Vaccinia Virus protein VP39"/>
    <property type="match status" value="1"/>
</dbReference>